<dbReference type="Proteomes" id="UP000245399">
    <property type="component" value="Chromosome"/>
</dbReference>
<gene>
    <name evidence="2" type="primary">mlaB</name>
    <name evidence="3" type="ORF">AN695_0218505</name>
    <name evidence="2" type="ORF">DKC05_18015</name>
    <name evidence="4" type="ORF">DMW51_20070</name>
</gene>
<dbReference type="EMBL" id="QJQB01000450">
    <property type="protein sequence ID" value="PYA61560.1"/>
    <property type="molecule type" value="Genomic_DNA"/>
</dbReference>
<evidence type="ECO:0000313" key="6">
    <source>
        <dbReference type="Proteomes" id="UP000245399"/>
    </source>
</evidence>
<evidence type="ECO:0000313" key="5">
    <source>
        <dbReference type="Proteomes" id="UP000050489"/>
    </source>
</evidence>
<dbReference type="Pfam" id="PF13466">
    <property type="entry name" value="STAS_2"/>
    <property type="match status" value="1"/>
</dbReference>
<evidence type="ECO:0000313" key="7">
    <source>
        <dbReference type="Proteomes" id="UP000247823"/>
    </source>
</evidence>
<name>A0A0G3SPF4_SERMA</name>
<dbReference type="Proteomes" id="UP000247823">
    <property type="component" value="Unassembled WGS sequence"/>
</dbReference>
<reference evidence="7" key="4">
    <citation type="submission" date="2018-06" db="EMBL/GenBank/DDBJ databases">
        <title>Serratia marcescens genome sequencing and assembly.</title>
        <authorList>
            <person name="Martins R.C."/>
            <person name="Perdigao-Neto L.V."/>
            <person name="Costa S.F."/>
            <person name="Levin A.S.S."/>
        </authorList>
    </citation>
    <scope>NUCLEOTIDE SEQUENCE [LARGE SCALE GENOMIC DNA]</scope>
    <source>
        <strain evidence="7">1283</strain>
    </source>
</reference>
<dbReference type="AlphaFoldDB" id="A0A0G3SPF4"/>
<dbReference type="InterPro" id="IPR002645">
    <property type="entry name" value="STAS_dom"/>
</dbReference>
<reference evidence="2 6" key="3">
    <citation type="submission" date="2018-05" db="EMBL/GenBank/DDBJ databases">
        <title>Klebsiella quasipneumonaiae provides a window into carbapenemase gene transfer, plasmid rearrangements and nosocomial acquisition from the hospital environment.</title>
        <authorList>
            <person name="Mathers A.J."/>
            <person name="Vegesana K."/>
            <person name="Stoesser N."/>
            <person name="Crook D."/>
            <person name="Vaughan A."/>
            <person name="Barry K."/>
            <person name="Parikh H."/>
            <person name="Sebra R."/>
            <person name="Kotay S."/>
            <person name="Walker A.S."/>
            <person name="Sheppard A.E."/>
        </authorList>
    </citation>
    <scope>NUCLEOTIDE SEQUENCE [LARGE SCALE GENOMIC DNA]</scope>
    <source>
        <strain evidence="2 6">CAV1761</strain>
    </source>
</reference>
<evidence type="ECO:0000313" key="2">
    <source>
        <dbReference type="EMBL" id="AWL69407.1"/>
    </source>
</evidence>
<reference evidence="3" key="2">
    <citation type="journal article" date="2017" name="PLoS ONE">
        <title>Genomic and phenotypic characterisation of fluoroquinolone resistance mechanisms in Enterobacteriaceae in Durban, South Africa.</title>
        <authorList>
            <person name="Osei Sekyere J."/>
            <person name="Amoako D.G."/>
        </authorList>
    </citation>
    <scope>NUCLEOTIDE SEQUENCE</scope>
    <source>
        <strain evidence="3">945174350</strain>
    </source>
</reference>
<sequence length="100" mass="11141">MSAALSFESQQQTLILRGELDRETLQPLWRQRDALMAGKTAIDVAQLERVDSAGLALLLHLQEEQRERGVALKIFGATERLKTLIALYNLQAIIPVDTAV</sequence>
<dbReference type="Proteomes" id="UP000050489">
    <property type="component" value="Unassembled WGS sequence"/>
</dbReference>
<reference evidence="5" key="1">
    <citation type="submission" date="2016-04" db="EMBL/GenBank/DDBJ databases">
        <authorList>
            <person name="Osei Sekyere J."/>
            <person name="Sivertsen A."/>
            <person name="Pedersen A.T."/>
            <person name="Sundsfjord A."/>
        </authorList>
    </citation>
    <scope>NUCLEOTIDE SEQUENCE [LARGE SCALE GENOMIC DNA]</scope>
    <source>
        <strain evidence="5">945174350</strain>
    </source>
</reference>
<evidence type="ECO:0000313" key="3">
    <source>
        <dbReference type="EMBL" id="OCO84050.1"/>
    </source>
</evidence>
<organism evidence="3 5">
    <name type="scientific">Serratia marcescens</name>
    <dbReference type="NCBI Taxonomy" id="615"/>
    <lineage>
        <taxon>Bacteria</taxon>
        <taxon>Pseudomonadati</taxon>
        <taxon>Pseudomonadota</taxon>
        <taxon>Gammaproteobacteria</taxon>
        <taxon>Enterobacterales</taxon>
        <taxon>Yersiniaceae</taxon>
        <taxon>Serratia</taxon>
    </lineage>
</organism>
<evidence type="ECO:0000259" key="1">
    <source>
        <dbReference type="PROSITE" id="PS50801"/>
    </source>
</evidence>
<evidence type="ECO:0000313" key="4">
    <source>
        <dbReference type="EMBL" id="PYA61560.1"/>
    </source>
</evidence>
<dbReference type="PROSITE" id="PS50801">
    <property type="entry name" value="STAS"/>
    <property type="match status" value="1"/>
</dbReference>
<dbReference type="NCBIfam" id="NF033618">
    <property type="entry name" value="mlaB_1"/>
    <property type="match status" value="1"/>
</dbReference>
<dbReference type="EMBL" id="CP029449">
    <property type="protein sequence ID" value="AWL69407.1"/>
    <property type="molecule type" value="Genomic_DNA"/>
</dbReference>
<reference evidence="4 7" key="5">
    <citation type="submission" date="2018-06" db="EMBL/GenBank/DDBJ databases">
        <title>Serratia marcescens genome sequencing and assembly.</title>
        <authorList>
            <person name="Martins R.C.R."/>
            <person name="Perdigao-Neto L.V."/>
            <person name="Costa S.F."/>
            <person name="Levin A.S.S."/>
        </authorList>
    </citation>
    <scope>NUCLEOTIDE SEQUENCE [LARGE SCALE GENOMIC DNA]</scope>
    <source>
        <strain evidence="4 7">1283</strain>
    </source>
</reference>
<dbReference type="SUPFAM" id="SSF52091">
    <property type="entry name" value="SpoIIaa-like"/>
    <property type="match status" value="1"/>
</dbReference>
<reference evidence="4" key="6">
    <citation type="submission" date="2018-06" db="EMBL/GenBank/DDBJ databases">
        <authorList>
            <person name="Martins R.C."/>
            <person name="Perdigao-Neto L.V."/>
            <person name="Costa S.F."/>
            <person name="Levin A.S.S."/>
        </authorList>
    </citation>
    <scope>NUCLEOTIDE SEQUENCE</scope>
    <source>
        <strain evidence="4">1283</strain>
    </source>
</reference>
<dbReference type="CDD" id="cd07043">
    <property type="entry name" value="STAS_anti-anti-sigma_factors"/>
    <property type="match status" value="1"/>
</dbReference>
<dbReference type="Gene3D" id="3.30.750.24">
    <property type="entry name" value="STAS domain"/>
    <property type="match status" value="1"/>
</dbReference>
<proteinExistence type="predicted"/>
<feature type="domain" description="STAS" evidence="1">
    <location>
        <begin position="14"/>
        <end position="100"/>
    </location>
</feature>
<dbReference type="EMBL" id="LJEX02000101">
    <property type="protein sequence ID" value="OCO84050.1"/>
    <property type="molecule type" value="Genomic_DNA"/>
</dbReference>
<protein>
    <submittedName>
        <fullName evidence="3">Anti-sigma B factor antagonist</fullName>
    </submittedName>
    <submittedName>
        <fullName evidence="2">Lipid asymmetry maintenance protein MlaB</fullName>
    </submittedName>
</protein>
<dbReference type="InterPro" id="IPR036513">
    <property type="entry name" value="STAS_dom_sf"/>
</dbReference>
<dbReference type="RefSeq" id="WP_038879636.1">
    <property type="nucleotide sequence ID" value="NZ_CABMHU010000152.1"/>
</dbReference>
<dbReference type="PANTHER" id="PTHR35849:SF1">
    <property type="entry name" value="INTERMEMBRANE PHOSPHOLIPID TRANSPORT SYSTEM BINDING PROTEIN MLAB"/>
    <property type="match status" value="1"/>
</dbReference>
<dbReference type="PANTHER" id="PTHR35849">
    <property type="entry name" value="BLR2341 PROTEIN"/>
    <property type="match status" value="1"/>
</dbReference>
<dbReference type="InterPro" id="IPR049743">
    <property type="entry name" value="MlaB"/>
</dbReference>
<dbReference type="InterPro" id="IPR058548">
    <property type="entry name" value="MlaB-like_STAS"/>
</dbReference>
<dbReference type="InterPro" id="IPR052746">
    <property type="entry name" value="MlaB_ABC_Transporter"/>
</dbReference>
<accession>A0A0G3SPF4</accession>
<keyword evidence="7" id="KW-1185">Reference proteome</keyword>